<dbReference type="PANTHER" id="PTHR24147:SF72">
    <property type="entry name" value="GSARP1"/>
    <property type="match status" value="1"/>
</dbReference>
<dbReference type="GeneID" id="106144214"/>
<dbReference type="RefSeq" id="XP_013207419.1">
    <property type="nucleotide sequence ID" value="XM_013351965.1"/>
</dbReference>
<proteinExistence type="predicted"/>
<dbReference type="Proteomes" id="UP000694915">
    <property type="component" value="Linkage group LG7_11"/>
</dbReference>
<dbReference type="InterPro" id="IPR036770">
    <property type="entry name" value="Ankyrin_rpt-contain_sf"/>
</dbReference>
<dbReference type="SMART" id="SM00248">
    <property type="entry name" value="ANK"/>
    <property type="match status" value="6"/>
</dbReference>
<evidence type="ECO:0000256" key="1">
    <source>
        <dbReference type="PROSITE-ProRule" id="PRU00023"/>
    </source>
</evidence>
<accession>A0ABM1ASG0</accession>
<protein>
    <submittedName>
        <fullName evidence="3">POTE ankyrin domain family member A</fullName>
    </submittedName>
</protein>
<evidence type="ECO:0000313" key="3">
    <source>
        <dbReference type="RefSeq" id="XP_013207419.1"/>
    </source>
</evidence>
<sequence>MAFAKKFFRVREKTPLGFCDGPQMTVSEFLFGEYPNYPKYHTTYRPVGQIHRVAAEGDAGRMEILIMLGQCSVFDRDHKNRTALHFACVYGRLPVVNILLKNNCEIDAFDQRQITPLMKSVQCWKQKCAAVLLEHGADPNIRDSSGNCALHYAVYNGHEDMAALLLEYHADIEQKTKDGFTPLLLALREKRVEVAEFLVIKGADIHVVDDMQRNTLMYAIRCGSKDIAMLLLQKGIDFFYKDVFGWTALRYAVEGRCTFRQMLLDFEENIHNNKKDNEPGIDSKISCSLVEQMDSVNDSLARISSCSSPGLPLPVVKEDECGCDTKVKCPSVEECASLPQQGISESAPLSCTGSLSLAIDKIFENSARRKVTAWTEKDLSLKSATEVRESVATEVRESVATEARESVTNEAAERTELLPFLPELELISVEEDIPDESADNQRLSTLEHLPQKNVGHLSGTGHQMGNINISGQMKGRNRILF</sequence>
<dbReference type="PANTHER" id="PTHR24147">
    <property type="entry name" value="ANKYRIN REPEAT DOMAIN 36-RELATED"/>
    <property type="match status" value="1"/>
</dbReference>
<reference evidence="3" key="1">
    <citation type="submission" date="2025-08" db="UniProtKB">
        <authorList>
            <consortium name="RefSeq"/>
        </authorList>
    </citation>
    <scope>IDENTIFICATION</scope>
</reference>
<dbReference type="InterPro" id="IPR050657">
    <property type="entry name" value="Ankyrin_repeat_domain"/>
</dbReference>
<organism evidence="2 3">
    <name type="scientific">Microtus ochrogaster</name>
    <name type="common">Prairie vole</name>
    <dbReference type="NCBI Taxonomy" id="79684"/>
    <lineage>
        <taxon>Eukaryota</taxon>
        <taxon>Metazoa</taxon>
        <taxon>Chordata</taxon>
        <taxon>Craniata</taxon>
        <taxon>Vertebrata</taxon>
        <taxon>Euteleostomi</taxon>
        <taxon>Mammalia</taxon>
        <taxon>Eutheria</taxon>
        <taxon>Euarchontoglires</taxon>
        <taxon>Glires</taxon>
        <taxon>Rodentia</taxon>
        <taxon>Myomorpha</taxon>
        <taxon>Muroidea</taxon>
        <taxon>Cricetidae</taxon>
        <taxon>Arvicolinae</taxon>
        <taxon>Microtus</taxon>
    </lineage>
</organism>
<evidence type="ECO:0000313" key="2">
    <source>
        <dbReference type="Proteomes" id="UP000694915"/>
    </source>
</evidence>
<dbReference type="PROSITE" id="PS50297">
    <property type="entry name" value="ANK_REP_REGION"/>
    <property type="match status" value="3"/>
</dbReference>
<keyword evidence="2" id="KW-1185">Reference proteome</keyword>
<gene>
    <name evidence="3" type="primary">LOC106144214</name>
</gene>
<name>A0ABM1ASG0_MICOH</name>
<keyword evidence="1" id="KW-0040">ANK repeat</keyword>
<dbReference type="InterPro" id="IPR002110">
    <property type="entry name" value="Ankyrin_rpt"/>
</dbReference>
<dbReference type="Pfam" id="PF12796">
    <property type="entry name" value="Ank_2"/>
    <property type="match status" value="2"/>
</dbReference>
<dbReference type="SUPFAM" id="SSF48403">
    <property type="entry name" value="Ankyrin repeat"/>
    <property type="match status" value="1"/>
</dbReference>
<dbReference type="Gene3D" id="1.25.40.20">
    <property type="entry name" value="Ankyrin repeat-containing domain"/>
    <property type="match status" value="2"/>
</dbReference>
<feature type="repeat" description="ANK" evidence="1">
    <location>
        <begin position="79"/>
        <end position="111"/>
    </location>
</feature>
<feature type="repeat" description="ANK" evidence="1">
    <location>
        <begin position="178"/>
        <end position="210"/>
    </location>
</feature>
<dbReference type="PROSITE" id="PS50088">
    <property type="entry name" value="ANK_REPEAT"/>
    <property type="match status" value="4"/>
</dbReference>
<feature type="repeat" description="ANK" evidence="1">
    <location>
        <begin position="145"/>
        <end position="177"/>
    </location>
</feature>
<feature type="repeat" description="ANK" evidence="1">
    <location>
        <begin position="112"/>
        <end position="144"/>
    </location>
</feature>